<dbReference type="SUPFAM" id="SSF53671">
    <property type="entry name" value="Aspartate/ornithine carbamoyltransferase"/>
    <property type="match status" value="1"/>
</dbReference>
<dbReference type="EC" id="2.1.3.3" evidence="2"/>
<gene>
    <name evidence="4" type="ORF">IPOD504_LOCUS10765</name>
</gene>
<accession>A0ABN8IJN0</accession>
<proteinExistence type="inferred from homology"/>
<keyword evidence="5" id="KW-1185">Reference proteome</keyword>
<sequence length="153" mass="16720">MAVSKATTLLGASDVTVVDHLLWDCDYLGRVFSMMCDVIFVTTSTHTCVERFAGQSTAPVLCVRSRAHASLQALATVMATIEEYGSMESLNIGYVGNPHPVLNSYLLLCPMLGANIKFKCCCAEISQPEHIKYLTGNTDTLDRLTGFGKEMFK</sequence>
<protein>
    <recommendedName>
        <fullName evidence="2">ornithine carbamoyltransferase</fullName>
        <ecNumber evidence="2">2.1.3.3</ecNumber>
    </recommendedName>
</protein>
<dbReference type="Gene3D" id="3.40.50.1370">
    <property type="entry name" value="Aspartate/ornithine carbamoyltransferase"/>
    <property type="match status" value="2"/>
</dbReference>
<dbReference type="InterPro" id="IPR036901">
    <property type="entry name" value="Asp/Orn_carbamoylTrfase_sf"/>
</dbReference>
<reference evidence="4" key="1">
    <citation type="submission" date="2022-03" db="EMBL/GenBank/DDBJ databases">
        <authorList>
            <person name="Martin H S."/>
        </authorList>
    </citation>
    <scope>NUCLEOTIDE SEQUENCE</scope>
</reference>
<evidence type="ECO:0000256" key="2">
    <source>
        <dbReference type="ARBA" id="ARBA00013007"/>
    </source>
</evidence>
<dbReference type="EMBL" id="OW152838">
    <property type="protein sequence ID" value="CAH2059198.1"/>
    <property type="molecule type" value="Genomic_DNA"/>
</dbReference>
<dbReference type="PANTHER" id="PTHR45753">
    <property type="entry name" value="ORNITHINE CARBAMOYLTRANSFERASE, MITOCHONDRIAL"/>
    <property type="match status" value="1"/>
</dbReference>
<dbReference type="Proteomes" id="UP000837857">
    <property type="component" value="Chromosome 26"/>
</dbReference>
<evidence type="ECO:0000313" key="5">
    <source>
        <dbReference type="Proteomes" id="UP000837857"/>
    </source>
</evidence>
<dbReference type="PANTHER" id="PTHR45753:SF3">
    <property type="entry name" value="ORNITHINE TRANSCARBAMYLASE, MITOCHONDRIAL"/>
    <property type="match status" value="1"/>
</dbReference>
<feature type="non-terminal residue" evidence="4">
    <location>
        <position position="153"/>
    </location>
</feature>
<comment type="similarity">
    <text evidence="1">Belongs to the aspartate/ornithine carbamoyltransferase superfamily. OTCase family.</text>
</comment>
<evidence type="ECO:0000256" key="3">
    <source>
        <dbReference type="ARBA" id="ARBA00022679"/>
    </source>
</evidence>
<evidence type="ECO:0000313" key="4">
    <source>
        <dbReference type="EMBL" id="CAH2059198.1"/>
    </source>
</evidence>
<evidence type="ECO:0000256" key="1">
    <source>
        <dbReference type="ARBA" id="ARBA00007805"/>
    </source>
</evidence>
<organism evidence="4 5">
    <name type="scientific">Iphiclides podalirius</name>
    <name type="common">scarce swallowtail</name>
    <dbReference type="NCBI Taxonomy" id="110791"/>
    <lineage>
        <taxon>Eukaryota</taxon>
        <taxon>Metazoa</taxon>
        <taxon>Ecdysozoa</taxon>
        <taxon>Arthropoda</taxon>
        <taxon>Hexapoda</taxon>
        <taxon>Insecta</taxon>
        <taxon>Pterygota</taxon>
        <taxon>Neoptera</taxon>
        <taxon>Endopterygota</taxon>
        <taxon>Lepidoptera</taxon>
        <taxon>Glossata</taxon>
        <taxon>Ditrysia</taxon>
        <taxon>Papilionoidea</taxon>
        <taxon>Papilionidae</taxon>
        <taxon>Papilioninae</taxon>
        <taxon>Iphiclides</taxon>
    </lineage>
</organism>
<name>A0ABN8IJN0_9NEOP</name>
<keyword evidence="3" id="KW-0808">Transferase</keyword>